<gene>
    <name evidence="5" type="ORF">ACFPM4_17160</name>
</gene>
<feature type="domain" description="Phosphotyrosine protein phosphatase I" evidence="4">
    <location>
        <begin position="1"/>
        <end position="142"/>
    </location>
</feature>
<organism evidence="5 6">
    <name type="scientific">Lederbergia graminis</name>
    <dbReference type="NCBI Taxonomy" id="735518"/>
    <lineage>
        <taxon>Bacteria</taxon>
        <taxon>Bacillati</taxon>
        <taxon>Bacillota</taxon>
        <taxon>Bacilli</taxon>
        <taxon>Bacillales</taxon>
        <taxon>Bacillaceae</taxon>
        <taxon>Lederbergia</taxon>
    </lineage>
</organism>
<keyword evidence="2" id="KW-0378">Hydrolase</keyword>
<keyword evidence="6" id="KW-1185">Reference proteome</keyword>
<accession>A0ABW0LKM7</accession>
<dbReference type="InterPro" id="IPR017867">
    <property type="entry name" value="Tyr_phospatase_low_mol_wt"/>
</dbReference>
<evidence type="ECO:0000313" key="6">
    <source>
        <dbReference type="Proteomes" id="UP001596147"/>
    </source>
</evidence>
<evidence type="ECO:0000256" key="2">
    <source>
        <dbReference type="ARBA" id="ARBA00022801"/>
    </source>
</evidence>
<dbReference type="RefSeq" id="WP_382354516.1">
    <property type="nucleotide sequence ID" value="NZ_JBHSMC010000027.1"/>
</dbReference>
<evidence type="ECO:0000256" key="1">
    <source>
        <dbReference type="ARBA" id="ARBA00011063"/>
    </source>
</evidence>
<evidence type="ECO:0000256" key="3">
    <source>
        <dbReference type="ARBA" id="ARBA00022912"/>
    </source>
</evidence>
<dbReference type="Pfam" id="PF01451">
    <property type="entry name" value="LMWPc"/>
    <property type="match status" value="1"/>
</dbReference>
<dbReference type="Proteomes" id="UP001596147">
    <property type="component" value="Unassembled WGS sequence"/>
</dbReference>
<dbReference type="Gene3D" id="3.40.50.2300">
    <property type="match status" value="1"/>
</dbReference>
<dbReference type="SMART" id="SM00226">
    <property type="entry name" value="LMWPc"/>
    <property type="match status" value="1"/>
</dbReference>
<dbReference type="CDD" id="cd16344">
    <property type="entry name" value="LMWPAP"/>
    <property type="match status" value="1"/>
</dbReference>
<keyword evidence="3" id="KW-0904">Protein phosphatase</keyword>
<protein>
    <submittedName>
        <fullName evidence="5">Low molecular weight protein arginine phosphatase</fullName>
    </submittedName>
</protein>
<name>A0ABW0LKM7_9BACI</name>
<dbReference type="PANTHER" id="PTHR11717:SF31">
    <property type="entry name" value="LOW MOLECULAR WEIGHT PROTEIN-TYROSINE-PHOSPHATASE ETP-RELATED"/>
    <property type="match status" value="1"/>
</dbReference>
<dbReference type="InterPro" id="IPR050438">
    <property type="entry name" value="LMW_PTPase"/>
</dbReference>
<evidence type="ECO:0000313" key="5">
    <source>
        <dbReference type="EMBL" id="MFC5466453.1"/>
    </source>
</evidence>
<sequence length="142" mass="15820">MNVLFVCTGNTCRSPMAAAIFNNKWKGKGQAKSVGIFAAEGESAAYHSIQILKEQGIDLQHQSAQITEEHVDWAELILTMTASHKAMVLSQYPKAADKTFTIKEYVDKQATNIDVLDPYGGDLQVYRSTYTELSDLINRLFD</sequence>
<dbReference type="InterPro" id="IPR023485">
    <property type="entry name" value="Ptyr_pPase"/>
</dbReference>
<comment type="similarity">
    <text evidence="1">Belongs to the low molecular weight phosphotyrosine protein phosphatase family.</text>
</comment>
<dbReference type="SUPFAM" id="SSF52788">
    <property type="entry name" value="Phosphotyrosine protein phosphatases I"/>
    <property type="match status" value="1"/>
</dbReference>
<comment type="caution">
    <text evidence="5">The sequence shown here is derived from an EMBL/GenBank/DDBJ whole genome shotgun (WGS) entry which is preliminary data.</text>
</comment>
<reference evidence="6" key="1">
    <citation type="journal article" date="2019" name="Int. J. Syst. Evol. Microbiol.">
        <title>The Global Catalogue of Microorganisms (GCM) 10K type strain sequencing project: providing services to taxonomists for standard genome sequencing and annotation.</title>
        <authorList>
            <consortium name="The Broad Institute Genomics Platform"/>
            <consortium name="The Broad Institute Genome Sequencing Center for Infectious Disease"/>
            <person name="Wu L."/>
            <person name="Ma J."/>
        </authorList>
    </citation>
    <scope>NUCLEOTIDE SEQUENCE [LARGE SCALE GENOMIC DNA]</scope>
    <source>
        <strain evidence="6">CGMCC 1.12237</strain>
    </source>
</reference>
<dbReference type="EMBL" id="JBHSMC010000027">
    <property type="protein sequence ID" value="MFC5466453.1"/>
    <property type="molecule type" value="Genomic_DNA"/>
</dbReference>
<proteinExistence type="inferred from homology"/>
<evidence type="ECO:0000259" key="4">
    <source>
        <dbReference type="SMART" id="SM00226"/>
    </source>
</evidence>
<dbReference type="PRINTS" id="PR00719">
    <property type="entry name" value="LMWPTPASE"/>
</dbReference>
<dbReference type="InterPro" id="IPR036196">
    <property type="entry name" value="Ptyr_pPase_sf"/>
</dbReference>
<dbReference type="PANTHER" id="PTHR11717">
    <property type="entry name" value="LOW MOLECULAR WEIGHT PROTEIN TYROSINE PHOSPHATASE"/>
    <property type="match status" value="1"/>
</dbReference>